<dbReference type="Proteomes" id="UP001165074">
    <property type="component" value="Unassembled WGS sequence"/>
</dbReference>
<evidence type="ECO:0000313" key="2">
    <source>
        <dbReference type="EMBL" id="GLY84183.1"/>
    </source>
</evidence>
<dbReference type="AlphaFoldDB" id="A0A9W6RYV9"/>
<accession>A0A9W6RYV9</accession>
<organism evidence="2 3">
    <name type="scientific">Actinoallomurus iriomotensis</name>
    <dbReference type="NCBI Taxonomy" id="478107"/>
    <lineage>
        <taxon>Bacteria</taxon>
        <taxon>Bacillati</taxon>
        <taxon>Actinomycetota</taxon>
        <taxon>Actinomycetes</taxon>
        <taxon>Streptosporangiales</taxon>
        <taxon>Thermomonosporaceae</taxon>
        <taxon>Actinoallomurus</taxon>
    </lineage>
</organism>
<feature type="chain" id="PRO_5040999530" description="NlpC/P60 domain-containing protein" evidence="1">
    <location>
        <begin position="30"/>
        <end position="180"/>
    </location>
</feature>
<sequence>MRVLGALGAVSAAGFLAVVPAAGATPAVAADATAATSKVGGAIKRSEVISRAKYWYDRRNKFRYDWQGSYPDPQGRRYRTDCSGYVSMALHLKSSLSTVTLPGVGHKISKKSMQAGDYIGHMGAGTGGANGHVRLFQKWANRAHTTYWAYDFGSTPVKHKTYSLSTKGYTAYRYDKIKSG</sequence>
<dbReference type="EMBL" id="BSTK01000003">
    <property type="protein sequence ID" value="GLY84183.1"/>
    <property type="molecule type" value="Genomic_DNA"/>
</dbReference>
<gene>
    <name evidence="2" type="ORF">Airi02_021120</name>
</gene>
<evidence type="ECO:0000256" key="1">
    <source>
        <dbReference type="SAM" id="SignalP"/>
    </source>
</evidence>
<protein>
    <recommendedName>
        <fullName evidence="4">NlpC/P60 domain-containing protein</fullName>
    </recommendedName>
</protein>
<comment type="caution">
    <text evidence="2">The sequence shown here is derived from an EMBL/GenBank/DDBJ whole genome shotgun (WGS) entry which is preliminary data.</text>
</comment>
<evidence type="ECO:0000313" key="3">
    <source>
        <dbReference type="Proteomes" id="UP001165074"/>
    </source>
</evidence>
<keyword evidence="1" id="KW-0732">Signal</keyword>
<dbReference type="Gene3D" id="3.90.1720.10">
    <property type="entry name" value="endopeptidase domain like (from Nostoc punctiforme)"/>
    <property type="match status" value="1"/>
</dbReference>
<proteinExistence type="predicted"/>
<evidence type="ECO:0008006" key="4">
    <source>
        <dbReference type="Google" id="ProtNLM"/>
    </source>
</evidence>
<feature type="signal peptide" evidence="1">
    <location>
        <begin position="1"/>
        <end position="29"/>
    </location>
</feature>
<keyword evidence="3" id="KW-1185">Reference proteome</keyword>
<dbReference type="RefSeq" id="WP_285569252.1">
    <property type="nucleotide sequence ID" value="NZ_BSTK01000003.1"/>
</dbReference>
<reference evidence="2" key="1">
    <citation type="submission" date="2023-03" db="EMBL/GenBank/DDBJ databases">
        <title>Actinoallomurus iriomotensis NBRC 103684.</title>
        <authorList>
            <person name="Ichikawa N."/>
            <person name="Sato H."/>
            <person name="Tonouchi N."/>
        </authorList>
    </citation>
    <scope>NUCLEOTIDE SEQUENCE</scope>
    <source>
        <strain evidence="2">NBRC 103684</strain>
    </source>
</reference>
<name>A0A9W6RYV9_9ACTN</name>